<dbReference type="InterPro" id="IPR013087">
    <property type="entry name" value="Znf_C2H2_type"/>
</dbReference>
<name>A0A7M7QRX2_NASVI</name>
<dbReference type="KEGG" id="nvi:100678360"/>
<feature type="domain" description="C2H2-type" evidence="2">
    <location>
        <begin position="130"/>
        <end position="153"/>
    </location>
</feature>
<evidence type="ECO:0000313" key="4">
    <source>
        <dbReference type="Proteomes" id="UP000002358"/>
    </source>
</evidence>
<feature type="region of interest" description="Disordered" evidence="1">
    <location>
        <begin position="166"/>
        <end position="187"/>
    </location>
</feature>
<organism evidence="3 4">
    <name type="scientific">Nasonia vitripennis</name>
    <name type="common">Parasitic wasp</name>
    <dbReference type="NCBI Taxonomy" id="7425"/>
    <lineage>
        <taxon>Eukaryota</taxon>
        <taxon>Metazoa</taxon>
        <taxon>Ecdysozoa</taxon>
        <taxon>Arthropoda</taxon>
        <taxon>Hexapoda</taxon>
        <taxon>Insecta</taxon>
        <taxon>Pterygota</taxon>
        <taxon>Neoptera</taxon>
        <taxon>Endopterygota</taxon>
        <taxon>Hymenoptera</taxon>
        <taxon>Apocrita</taxon>
        <taxon>Proctotrupomorpha</taxon>
        <taxon>Chalcidoidea</taxon>
        <taxon>Pteromalidae</taxon>
        <taxon>Pteromalinae</taxon>
        <taxon>Nasonia</taxon>
    </lineage>
</organism>
<dbReference type="PROSITE" id="PS00028">
    <property type="entry name" value="ZINC_FINGER_C2H2_1"/>
    <property type="match status" value="1"/>
</dbReference>
<feature type="compositionally biased region" description="Basic and acidic residues" evidence="1">
    <location>
        <begin position="166"/>
        <end position="175"/>
    </location>
</feature>
<keyword evidence="4" id="KW-1185">Reference proteome</keyword>
<evidence type="ECO:0000256" key="1">
    <source>
        <dbReference type="SAM" id="MobiDB-lite"/>
    </source>
</evidence>
<evidence type="ECO:0000259" key="2">
    <source>
        <dbReference type="PROSITE" id="PS00028"/>
    </source>
</evidence>
<dbReference type="SMART" id="SM00355">
    <property type="entry name" value="ZnF_C2H2"/>
    <property type="match status" value="3"/>
</dbReference>
<dbReference type="InParanoid" id="A0A7M7QRX2"/>
<dbReference type="OMA" id="IHIQETH"/>
<dbReference type="EnsemblMetazoa" id="XM_031933768">
    <property type="protein sequence ID" value="XP_031789628"/>
    <property type="gene ID" value="LOC100678360"/>
</dbReference>
<dbReference type="OrthoDB" id="18440at2759"/>
<accession>A0A7M7QRX2</accession>
<dbReference type="AlphaFoldDB" id="A0A7M7QRX2"/>
<dbReference type="PANTHER" id="PTHR21354:SF0">
    <property type="entry name" value="ZINC FINGER PROTEIN 511"/>
    <property type="match status" value="1"/>
</dbReference>
<sequence>MDTDIRGGDHGDNERLHAQLKKIGIGRRYLCERFFNQSYEYCRLFECKGVTVEDEEVLCHQILESFQCNACPEIFDNLFDYQLHYNDLHHLVCAECKKKRPTARLLEIHVQETHDSFFQVMAEKQPMYQCFVSHCDVKFKDPLERRNHCRKVHLFPKRYRYDELDKTTSKKKASENETPMETDLIEPRANKKKSVYLGKNLPKAFTTEKFEIIKPATSTTDDPKPEKKMSLVTMFVPTQVRRKSFAKTLTGDKTMEKDVLESESIMDLADSLPTTK</sequence>
<protein>
    <recommendedName>
        <fullName evidence="2">C2H2-type domain-containing protein</fullName>
    </recommendedName>
</protein>
<dbReference type="RefSeq" id="XP_031789628.1">
    <property type="nucleotide sequence ID" value="XM_031933768.2"/>
</dbReference>
<dbReference type="EnsemblMetazoa" id="XM_032596021">
    <property type="protein sequence ID" value="XP_032451912"/>
    <property type="gene ID" value="LOC100678360"/>
</dbReference>
<dbReference type="GeneID" id="100678360"/>
<dbReference type="Proteomes" id="UP000002358">
    <property type="component" value="Chromosome 1"/>
</dbReference>
<evidence type="ECO:0000313" key="3">
    <source>
        <dbReference type="EnsemblMetazoa" id="XP_032451912"/>
    </source>
</evidence>
<proteinExistence type="predicted"/>
<dbReference type="PANTHER" id="PTHR21354">
    <property type="entry name" value="ZINC FINGER PROTEIN 511"/>
    <property type="match status" value="1"/>
</dbReference>
<reference evidence="3" key="1">
    <citation type="submission" date="2021-01" db="UniProtKB">
        <authorList>
            <consortium name="EnsemblMetazoa"/>
        </authorList>
    </citation>
    <scope>IDENTIFICATION</scope>
</reference>
<dbReference type="InterPro" id="IPR039258">
    <property type="entry name" value="ZNF511"/>
</dbReference>
<dbReference type="RefSeq" id="XP_032451912.1">
    <property type="nucleotide sequence ID" value="XM_032596021.1"/>
</dbReference>